<dbReference type="AlphaFoldDB" id="A0A6L6Q912"/>
<dbReference type="SUPFAM" id="SSF47226">
    <property type="entry name" value="Histidine-containing phosphotransfer domain, HPT domain"/>
    <property type="match status" value="1"/>
</dbReference>
<dbReference type="OrthoDB" id="8780444at2"/>
<dbReference type="InterPro" id="IPR036641">
    <property type="entry name" value="HPT_dom_sf"/>
</dbReference>
<organism evidence="1 2">
    <name type="scientific">Pseudoduganella ginsengisoli</name>
    <dbReference type="NCBI Taxonomy" id="1462440"/>
    <lineage>
        <taxon>Bacteria</taxon>
        <taxon>Pseudomonadati</taxon>
        <taxon>Pseudomonadota</taxon>
        <taxon>Betaproteobacteria</taxon>
        <taxon>Burkholderiales</taxon>
        <taxon>Oxalobacteraceae</taxon>
        <taxon>Telluria group</taxon>
        <taxon>Pseudoduganella</taxon>
    </lineage>
</organism>
<accession>A0A6L6Q912</accession>
<name>A0A6L6Q912_9BURK</name>
<dbReference type="GO" id="GO:0000160">
    <property type="term" value="P:phosphorelay signal transduction system"/>
    <property type="evidence" value="ECO:0007669"/>
    <property type="project" value="InterPro"/>
</dbReference>
<evidence type="ECO:0000313" key="2">
    <source>
        <dbReference type="Proteomes" id="UP000484015"/>
    </source>
</evidence>
<reference evidence="1 2" key="1">
    <citation type="submission" date="2019-11" db="EMBL/GenBank/DDBJ databases">
        <title>Type strains purchased from KCTC, JCM and DSMZ.</title>
        <authorList>
            <person name="Lu H."/>
        </authorList>
    </citation>
    <scope>NUCLEOTIDE SEQUENCE [LARGE SCALE GENOMIC DNA]</scope>
    <source>
        <strain evidence="1 2">KCTC 42409</strain>
    </source>
</reference>
<comment type="caution">
    <text evidence="1">The sequence shown here is derived from an EMBL/GenBank/DDBJ whole genome shotgun (WGS) entry which is preliminary data.</text>
</comment>
<dbReference type="EMBL" id="WNLA01000033">
    <property type="protein sequence ID" value="MTW05916.1"/>
    <property type="molecule type" value="Genomic_DNA"/>
</dbReference>
<dbReference type="Gene3D" id="1.20.120.160">
    <property type="entry name" value="HPT domain"/>
    <property type="match status" value="1"/>
</dbReference>
<proteinExistence type="predicted"/>
<sequence length="244" mass="26010">MNARLTPRQACYLRCADGLNASMIASMTCVPANSGERLIMTIGTTSGLQENGQGFIRGVFDVERLMAAAAAQPVQREALLALMDKVCSVAARDLEAAWVAWREGQLSESAARIHSLRGTIGTLGATVFSDTSRVLEAAVKDGRATQPQFDQARQQLLASVDAALAWLARQPRAQGAGHAGIALDSSALQEWKTLLAERNIDAVAQYQQMKPALAKLGQTRAAAIDVAMARLDFAAVLHVLGEQP</sequence>
<gene>
    <name evidence="1" type="ORF">GM668_27940</name>
</gene>
<keyword evidence="2" id="KW-1185">Reference proteome</keyword>
<evidence type="ECO:0000313" key="1">
    <source>
        <dbReference type="EMBL" id="MTW05916.1"/>
    </source>
</evidence>
<protein>
    <submittedName>
        <fullName evidence="1">Uncharacterized protein</fullName>
    </submittedName>
</protein>
<dbReference type="Proteomes" id="UP000484015">
    <property type="component" value="Unassembled WGS sequence"/>
</dbReference>